<comment type="caution">
    <text evidence="11">The sequence shown here is derived from an EMBL/GenBank/DDBJ whole genome shotgun (WGS) entry which is preliminary data.</text>
</comment>
<dbReference type="PANTHER" id="PTHR30040:SF2">
    <property type="entry name" value="FAD:PROTEIN FMN TRANSFERASE"/>
    <property type="match status" value="1"/>
</dbReference>
<comment type="catalytic activity">
    <reaction evidence="10">
        <text>L-threonyl-[protein] + FAD = FMN-L-threonyl-[protein] + AMP + H(+)</text>
        <dbReference type="Rhea" id="RHEA:36847"/>
        <dbReference type="Rhea" id="RHEA-COMP:11060"/>
        <dbReference type="Rhea" id="RHEA-COMP:11061"/>
        <dbReference type="ChEBI" id="CHEBI:15378"/>
        <dbReference type="ChEBI" id="CHEBI:30013"/>
        <dbReference type="ChEBI" id="CHEBI:57692"/>
        <dbReference type="ChEBI" id="CHEBI:74257"/>
        <dbReference type="ChEBI" id="CHEBI:456215"/>
        <dbReference type="EC" id="2.7.1.180"/>
    </reaction>
</comment>
<keyword evidence="8" id="KW-0460">Magnesium</keyword>
<keyword evidence="12" id="KW-1185">Reference proteome</keyword>
<dbReference type="PANTHER" id="PTHR30040">
    <property type="entry name" value="THIAMINE BIOSYNTHESIS LIPOPROTEIN APBE"/>
    <property type="match status" value="1"/>
</dbReference>
<evidence type="ECO:0000256" key="7">
    <source>
        <dbReference type="ARBA" id="ARBA00022827"/>
    </source>
</evidence>
<evidence type="ECO:0000256" key="5">
    <source>
        <dbReference type="ARBA" id="ARBA00022679"/>
    </source>
</evidence>
<dbReference type="GO" id="GO:0016740">
    <property type="term" value="F:transferase activity"/>
    <property type="evidence" value="ECO:0007669"/>
    <property type="project" value="UniProtKB-KW"/>
</dbReference>
<proteinExistence type="predicted"/>
<comment type="cofactor">
    <cofactor evidence="1">
        <name>Mg(2+)</name>
        <dbReference type="ChEBI" id="CHEBI:18420"/>
    </cofactor>
</comment>
<reference evidence="11" key="2">
    <citation type="submission" date="2023-12" db="EMBL/GenBank/DDBJ databases">
        <authorList>
            <person name="Sun Q."/>
            <person name="Inoue M."/>
        </authorList>
    </citation>
    <scope>NUCLEOTIDE SEQUENCE</scope>
    <source>
        <strain evidence="11">JCM 17590</strain>
    </source>
</reference>
<keyword evidence="7" id="KW-0274">FAD</keyword>
<dbReference type="InterPro" id="IPR003374">
    <property type="entry name" value="ApbE-like_sf"/>
</dbReference>
<dbReference type="Proteomes" id="UP001415169">
    <property type="component" value="Unassembled WGS sequence"/>
</dbReference>
<dbReference type="EC" id="2.7.1.180" evidence="2"/>
<evidence type="ECO:0000256" key="9">
    <source>
        <dbReference type="ARBA" id="ARBA00031306"/>
    </source>
</evidence>
<evidence type="ECO:0000313" key="11">
    <source>
        <dbReference type="EMBL" id="GAA4158859.1"/>
    </source>
</evidence>
<evidence type="ECO:0000256" key="1">
    <source>
        <dbReference type="ARBA" id="ARBA00001946"/>
    </source>
</evidence>
<gene>
    <name evidence="11" type="ORF">GCM10022286_12400</name>
</gene>
<evidence type="ECO:0000256" key="8">
    <source>
        <dbReference type="ARBA" id="ARBA00022842"/>
    </source>
</evidence>
<dbReference type="InterPro" id="IPR024932">
    <property type="entry name" value="ApbE"/>
</dbReference>
<protein>
    <recommendedName>
        <fullName evidence="3">FAD:protein FMN transferase</fullName>
        <ecNumber evidence="2">2.7.1.180</ecNumber>
    </recommendedName>
    <alternativeName>
        <fullName evidence="9">Flavin transferase</fullName>
    </alternativeName>
</protein>
<evidence type="ECO:0000256" key="6">
    <source>
        <dbReference type="ARBA" id="ARBA00022723"/>
    </source>
</evidence>
<reference evidence="11" key="1">
    <citation type="journal article" date="2014" name="Int. J. Syst. Evol. Microbiol.">
        <title>Complete genome of a new Firmicutes species belonging to the dominant human colonic microbiota ('Ruminococcus bicirculans') reveals two chromosomes and a selective capacity to utilize plant glucans.</title>
        <authorList>
            <consortium name="NISC Comparative Sequencing Program"/>
            <person name="Wegmann U."/>
            <person name="Louis P."/>
            <person name="Goesmann A."/>
            <person name="Henrissat B."/>
            <person name="Duncan S.H."/>
            <person name="Flint H.J."/>
        </authorList>
    </citation>
    <scope>NUCLEOTIDE SEQUENCE</scope>
    <source>
        <strain evidence="11">JCM 17590</strain>
    </source>
</reference>
<dbReference type="Gene3D" id="3.10.520.10">
    <property type="entry name" value="ApbE-like domains"/>
    <property type="match status" value="2"/>
</dbReference>
<evidence type="ECO:0000256" key="4">
    <source>
        <dbReference type="ARBA" id="ARBA00022630"/>
    </source>
</evidence>
<dbReference type="Pfam" id="PF02424">
    <property type="entry name" value="ApbE"/>
    <property type="match status" value="2"/>
</dbReference>
<keyword evidence="6" id="KW-0479">Metal-binding</keyword>
<accession>A0ABP7ZIJ9</accession>
<keyword evidence="4" id="KW-0285">Flavoprotein</keyword>
<evidence type="ECO:0000256" key="10">
    <source>
        <dbReference type="ARBA" id="ARBA00048540"/>
    </source>
</evidence>
<name>A0ABP7ZIJ9_9MICO</name>
<evidence type="ECO:0000256" key="3">
    <source>
        <dbReference type="ARBA" id="ARBA00016337"/>
    </source>
</evidence>
<sequence length="239" mass="24333">MGTVVSLDLRCAVPDELVAQAFAVFDDADARFSPFRTDSELSRISRGELDAREASTDLAEVLALADAFERASGGVFSVWRAGGLDANGLVKGWAAQRAADALTAGGATDFCLNAGGDVVTRGAPSPGAVWQVGLRDPARPEGLRGVVALGARAMATSGAYERGAHIVDGRSGEASDHWSSITVIDTDLTVADVLATTVFAMGAAGPAWAHAEFGSSVIAAGREGELTVTGPVTWAGSAG</sequence>
<organism evidence="11 12">
    <name type="scientific">Gryllotalpicola daejeonensis</name>
    <dbReference type="NCBI Taxonomy" id="993087"/>
    <lineage>
        <taxon>Bacteria</taxon>
        <taxon>Bacillati</taxon>
        <taxon>Actinomycetota</taxon>
        <taxon>Actinomycetes</taxon>
        <taxon>Micrococcales</taxon>
        <taxon>Microbacteriaceae</taxon>
        <taxon>Gryllotalpicola</taxon>
    </lineage>
</organism>
<keyword evidence="5 11" id="KW-0808">Transferase</keyword>
<evidence type="ECO:0000256" key="2">
    <source>
        <dbReference type="ARBA" id="ARBA00011955"/>
    </source>
</evidence>
<evidence type="ECO:0000313" key="12">
    <source>
        <dbReference type="Proteomes" id="UP001415169"/>
    </source>
</evidence>
<dbReference type="EMBL" id="BAABBV010000001">
    <property type="protein sequence ID" value="GAA4158859.1"/>
    <property type="molecule type" value="Genomic_DNA"/>
</dbReference>
<dbReference type="SUPFAM" id="SSF143631">
    <property type="entry name" value="ApbE-like"/>
    <property type="match status" value="1"/>
</dbReference>